<dbReference type="PROSITE" id="PS50893">
    <property type="entry name" value="ABC_TRANSPORTER_2"/>
    <property type="match status" value="1"/>
</dbReference>
<evidence type="ECO:0000256" key="2">
    <source>
        <dbReference type="ARBA" id="ARBA00022741"/>
    </source>
</evidence>
<dbReference type="InterPro" id="IPR050763">
    <property type="entry name" value="ABC_transporter_ATP-binding"/>
</dbReference>
<dbReference type="GO" id="GO:0016887">
    <property type="term" value="F:ATP hydrolysis activity"/>
    <property type="evidence" value="ECO:0007669"/>
    <property type="project" value="InterPro"/>
</dbReference>
<keyword evidence="1" id="KW-0813">Transport</keyword>
<reference evidence="5" key="1">
    <citation type="submission" date="2020-07" db="EMBL/GenBank/DDBJ databases">
        <title>Huge and variable diversity of episymbiotic CPR bacteria and DPANN archaea in groundwater ecosystems.</title>
        <authorList>
            <person name="He C.Y."/>
            <person name="Keren R."/>
            <person name="Whittaker M."/>
            <person name="Farag I.F."/>
            <person name="Doudna J."/>
            <person name="Cate J.H.D."/>
            <person name="Banfield J.F."/>
        </authorList>
    </citation>
    <scope>NUCLEOTIDE SEQUENCE</scope>
    <source>
        <strain evidence="5">NC_groundwater_1520_Pr4_B-0.1um_53_5</strain>
    </source>
</reference>
<dbReference type="PANTHER" id="PTHR42711:SF1">
    <property type="entry name" value="ABC-TRANSPORT PROTEIN, ATP-BINDING COMPONENT"/>
    <property type="match status" value="1"/>
</dbReference>
<organism evidence="5 6">
    <name type="scientific">candidate division TA06 bacterium</name>
    <dbReference type="NCBI Taxonomy" id="2250710"/>
    <lineage>
        <taxon>Bacteria</taxon>
        <taxon>Bacteria division TA06</taxon>
    </lineage>
</organism>
<keyword evidence="2" id="KW-0547">Nucleotide-binding</keyword>
<dbReference type="InterPro" id="IPR003593">
    <property type="entry name" value="AAA+_ATPase"/>
</dbReference>
<dbReference type="InterPro" id="IPR003439">
    <property type="entry name" value="ABC_transporter-like_ATP-bd"/>
</dbReference>
<dbReference type="Gene3D" id="3.40.50.300">
    <property type="entry name" value="P-loop containing nucleotide triphosphate hydrolases"/>
    <property type="match status" value="1"/>
</dbReference>
<evidence type="ECO:0000256" key="1">
    <source>
        <dbReference type="ARBA" id="ARBA00022448"/>
    </source>
</evidence>
<name>A0A933IFG4_UNCT6</name>
<dbReference type="SUPFAM" id="SSF52540">
    <property type="entry name" value="P-loop containing nucleoside triphosphate hydrolases"/>
    <property type="match status" value="1"/>
</dbReference>
<dbReference type="SMART" id="SM00382">
    <property type="entry name" value="AAA"/>
    <property type="match status" value="1"/>
</dbReference>
<gene>
    <name evidence="5" type="ORF">HY768_09660</name>
</gene>
<evidence type="ECO:0000256" key="3">
    <source>
        <dbReference type="ARBA" id="ARBA00022840"/>
    </source>
</evidence>
<dbReference type="PANTHER" id="PTHR42711">
    <property type="entry name" value="ABC TRANSPORTER ATP-BINDING PROTEIN"/>
    <property type="match status" value="1"/>
</dbReference>
<dbReference type="GO" id="GO:0005524">
    <property type="term" value="F:ATP binding"/>
    <property type="evidence" value="ECO:0007669"/>
    <property type="project" value="UniProtKB-KW"/>
</dbReference>
<dbReference type="Proteomes" id="UP000736328">
    <property type="component" value="Unassembled WGS sequence"/>
</dbReference>
<proteinExistence type="predicted"/>
<evidence type="ECO:0000313" key="5">
    <source>
        <dbReference type="EMBL" id="MBI4727463.1"/>
    </source>
</evidence>
<dbReference type="Pfam" id="PF00005">
    <property type="entry name" value="ABC_tran"/>
    <property type="match status" value="1"/>
</dbReference>
<sequence length="334" mass="38048">MPIIEVNNLVKDFKRYRRRPGLVGAFKDLWARKYETVHAVNQVDFSIDSGEIVGYIGPNGAGKSTTIKVLTGILVPTSGQVRVQGLIPYKQRYQHVRQIGVVFGQRTQLWWDIAVIESFNLLQKIYEIPRADYLTRIEKFNQVLDLKELLDVPVRKLSLGQRMRCDLAASLLHNPKIVFLDEPTIGLDVAVKASIREFIKEINREYGTTVILTTHDLSDIEELCSRVLMIDAGKIIYDGELKALKDGVDASRRLLLETIFPVKLSGLADLLKDYPLDLQSADPYHWEISFNRSQVNAAQLMHLLLSNLDVRDIGLEEPPIEEIVRKVYEGRKVQ</sequence>
<dbReference type="AlphaFoldDB" id="A0A933IFG4"/>
<comment type="caution">
    <text evidence="5">The sequence shown here is derived from an EMBL/GenBank/DDBJ whole genome shotgun (WGS) entry which is preliminary data.</text>
</comment>
<dbReference type="InterPro" id="IPR027417">
    <property type="entry name" value="P-loop_NTPase"/>
</dbReference>
<accession>A0A933IFG4</accession>
<keyword evidence="3 5" id="KW-0067">ATP-binding</keyword>
<dbReference type="EMBL" id="JACQXR010000128">
    <property type="protein sequence ID" value="MBI4727463.1"/>
    <property type="molecule type" value="Genomic_DNA"/>
</dbReference>
<evidence type="ECO:0000313" key="6">
    <source>
        <dbReference type="Proteomes" id="UP000736328"/>
    </source>
</evidence>
<evidence type="ECO:0000259" key="4">
    <source>
        <dbReference type="PROSITE" id="PS50893"/>
    </source>
</evidence>
<feature type="domain" description="ABC transporter" evidence="4">
    <location>
        <begin position="24"/>
        <end position="257"/>
    </location>
</feature>
<protein>
    <submittedName>
        <fullName evidence="5">ATP-binding cassette domain-containing protein</fullName>
    </submittedName>
</protein>